<keyword evidence="6" id="KW-1185">Reference proteome</keyword>
<evidence type="ECO:0000259" key="4">
    <source>
        <dbReference type="Pfam" id="PF17827"/>
    </source>
</evidence>
<dbReference type="AlphaFoldDB" id="A0A212T690"/>
<dbReference type="RefSeq" id="WP_234994239.1">
    <property type="nucleotide sequence ID" value="NZ_FYEZ01000001.1"/>
</dbReference>
<feature type="domain" description="Release factor glutamine methyltransferase N-terminal" evidence="4">
    <location>
        <begin position="15"/>
        <end position="87"/>
    </location>
</feature>
<dbReference type="Proteomes" id="UP000198122">
    <property type="component" value="Unassembled WGS sequence"/>
</dbReference>
<dbReference type="Pfam" id="PF17827">
    <property type="entry name" value="PrmC_N"/>
    <property type="match status" value="1"/>
</dbReference>
<dbReference type="CDD" id="cd02440">
    <property type="entry name" value="AdoMet_MTases"/>
    <property type="match status" value="1"/>
</dbReference>
<evidence type="ECO:0000256" key="2">
    <source>
        <dbReference type="ARBA" id="ARBA00022679"/>
    </source>
</evidence>
<organism evidence="5 6">
    <name type="scientific">Kytococcus aerolatus</name>
    <dbReference type="NCBI Taxonomy" id="592308"/>
    <lineage>
        <taxon>Bacteria</taxon>
        <taxon>Bacillati</taxon>
        <taxon>Actinomycetota</taxon>
        <taxon>Actinomycetes</taxon>
        <taxon>Micrococcales</taxon>
        <taxon>Kytococcaceae</taxon>
        <taxon>Kytococcus</taxon>
    </lineage>
</organism>
<protein>
    <submittedName>
        <fullName evidence="5">Release factor glutamine methyltransferase</fullName>
    </submittedName>
</protein>
<keyword evidence="2 5" id="KW-0808">Transferase</keyword>
<gene>
    <name evidence="5" type="ORF">SAMN05445756_0511</name>
</gene>
<keyword evidence="1 5" id="KW-0489">Methyltransferase</keyword>
<evidence type="ECO:0000313" key="6">
    <source>
        <dbReference type="Proteomes" id="UP000198122"/>
    </source>
</evidence>
<evidence type="ECO:0000256" key="3">
    <source>
        <dbReference type="ARBA" id="ARBA00022691"/>
    </source>
</evidence>
<dbReference type="InterPro" id="IPR029063">
    <property type="entry name" value="SAM-dependent_MTases_sf"/>
</dbReference>
<dbReference type="GO" id="GO:0008276">
    <property type="term" value="F:protein methyltransferase activity"/>
    <property type="evidence" value="ECO:0007669"/>
    <property type="project" value="InterPro"/>
</dbReference>
<accession>A0A212T690</accession>
<name>A0A212T690_9MICO</name>
<dbReference type="GO" id="GO:0032259">
    <property type="term" value="P:methylation"/>
    <property type="evidence" value="ECO:0007669"/>
    <property type="project" value="UniProtKB-KW"/>
</dbReference>
<keyword evidence="3" id="KW-0949">S-adenosyl-L-methionine</keyword>
<dbReference type="Gene3D" id="1.10.8.10">
    <property type="entry name" value="DNA helicase RuvA subunit, C-terminal domain"/>
    <property type="match status" value="1"/>
</dbReference>
<evidence type="ECO:0000313" key="5">
    <source>
        <dbReference type="EMBL" id="SNC61583.1"/>
    </source>
</evidence>
<proteinExistence type="predicted"/>
<dbReference type="Gene3D" id="3.40.50.150">
    <property type="entry name" value="Vaccinia Virus protein VP39"/>
    <property type="match status" value="1"/>
</dbReference>
<dbReference type="NCBIfam" id="TIGR00536">
    <property type="entry name" value="hemK_fam"/>
    <property type="match status" value="1"/>
</dbReference>
<dbReference type="InterPro" id="IPR050320">
    <property type="entry name" value="N5-glutamine_MTase"/>
</dbReference>
<reference evidence="5 6" key="1">
    <citation type="submission" date="2017-06" db="EMBL/GenBank/DDBJ databases">
        <authorList>
            <person name="Kim H.J."/>
            <person name="Triplett B.A."/>
        </authorList>
    </citation>
    <scope>NUCLEOTIDE SEQUENCE [LARGE SCALE GENOMIC DNA]</scope>
    <source>
        <strain evidence="5 6">DSM 22179</strain>
    </source>
</reference>
<dbReference type="PROSITE" id="PS00092">
    <property type="entry name" value="N6_MTASE"/>
    <property type="match status" value="1"/>
</dbReference>
<evidence type="ECO:0000256" key="1">
    <source>
        <dbReference type="ARBA" id="ARBA00022603"/>
    </source>
</evidence>
<dbReference type="PANTHER" id="PTHR18895">
    <property type="entry name" value="HEMK METHYLTRANSFERASE"/>
    <property type="match status" value="1"/>
</dbReference>
<dbReference type="GO" id="GO:0003676">
    <property type="term" value="F:nucleic acid binding"/>
    <property type="evidence" value="ECO:0007669"/>
    <property type="project" value="InterPro"/>
</dbReference>
<dbReference type="InterPro" id="IPR040758">
    <property type="entry name" value="PrmC_N"/>
</dbReference>
<dbReference type="InterPro" id="IPR002052">
    <property type="entry name" value="DNA_methylase_N6_adenine_CS"/>
</dbReference>
<dbReference type="EMBL" id="FYEZ01000001">
    <property type="protein sequence ID" value="SNC61583.1"/>
    <property type="molecule type" value="Genomic_DNA"/>
</dbReference>
<dbReference type="InterPro" id="IPR004556">
    <property type="entry name" value="HemK-like"/>
</dbReference>
<dbReference type="SUPFAM" id="SSF53335">
    <property type="entry name" value="S-adenosyl-L-methionine-dependent methyltransferases"/>
    <property type="match status" value="1"/>
</dbReference>
<dbReference type="PANTHER" id="PTHR18895:SF74">
    <property type="entry name" value="MTRF1L RELEASE FACTOR GLUTAMINE METHYLTRANSFERASE"/>
    <property type="match status" value="1"/>
</dbReference>
<sequence>MSGPRPGGDGPGLRELVEDITRRLAVAGCASPRSEATQLVAGVLEVELGEVHRLALLGRRLPPDLCTPLEGWVARREAREPLQHVLGRAHFAGLELEVGPGVFVPRPETELLAERAAERVEEWATAEGPGPRPALELVDLCTGSGALVLGIAQRVQDRGRVPVDREIRLHAAEIDPVAAGFAGRNAERSGFTLDLRVRDAVGSFPELQGAVDLVVSNPPYVPAGAVPADPEVREHDPELALYGGSEDGLALPLALVDWAHRLLRPGGALLMEHDDTQGESLPSALQDRGWAGVRDHRDLAGRPRFVEAVRP</sequence>